<name>A0AAV4JGN8_9GAST</name>
<reference evidence="1 2" key="1">
    <citation type="journal article" date="2021" name="Elife">
        <title>Chloroplast acquisition without the gene transfer in kleptoplastic sea slugs, Plakobranchus ocellatus.</title>
        <authorList>
            <person name="Maeda T."/>
            <person name="Takahashi S."/>
            <person name="Yoshida T."/>
            <person name="Shimamura S."/>
            <person name="Takaki Y."/>
            <person name="Nagai Y."/>
            <person name="Toyoda A."/>
            <person name="Suzuki Y."/>
            <person name="Arimoto A."/>
            <person name="Ishii H."/>
            <person name="Satoh N."/>
            <person name="Nishiyama T."/>
            <person name="Hasebe M."/>
            <person name="Maruyama T."/>
            <person name="Minagawa J."/>
            <person name="Obokata J."/>
            <person name="Shigenobu S."/>
        </authorList>
    </citation>
    <scope>NUCLEOTIDE SEQUENCE [LARGE SCALE GENOMIC DNA]</scope>
</reference>
<sequence>MDIIGLSQHWHACWWAPITGLIQYRPALWPSVQQSICVKGPKYVWPLGNTTVHREIMSGRDAHLPANDQCFVFSDGYPGFPYKALTLTGEGGSFVDFYMRSTTDLQDLAVSLWVFPIGEPEGTIVNYLCETGNVIKIAVLEGLLFVSFWDEYGVSVGATAVPELLVADTWNHLVVSRQYHSGRIQVGCSHTLRIR</sequence>
<dbReference type="InterPro" id="IPR013320">
    <property type="entry name" value="ConA-like_dom_sf"/>
</dbReference>
<evidence type="ECO:0000313" key="1">
    <source>
        <dbReference type="EMBL" id="GFS21948.1"/>
    </source>
</evidence>
<keyword evidence="2" id="KW-1185">Reference proteome</keyword>
<dbReference type="AlphaFoldDB" id="A0AAV4JGN8"/>
<evidence type="ECO:0000313" key="2">
    <source>
        <dbReference type="Proteomes" id="UP000762676"/>
    </source>
</evidence>
<comment type="caution">
    <text evidence="1">The sequence shown here is derived from an EMBL/GenBank/DDBJ whole genome shotgun (WGS) entry which is preliminary data.</text>
</comment>
<organism evidence="1 2">
    <name type="scientific">Elysia marginata</name>
    <dbReference type="NCBI Taxonomy" id="1093978"/>
    <lineage>
        <taxon>Eukaryota</taxon>
        <taxon>Metazoa</taxon>
        <taxon>Spiralia</taxon>
        <taxon>Lophotrochozoa</taxon>
        <taxon>Mollusca</taxon>
        <taxon>Gastropoda</taxon>
        <taxon>Heterobranchia</taxon>
        <taxon>Euthyneura</taxon>
        <taxon>Panpulmonata</taxon>
        <taxon>Sacoglossa</taxon>
        <taxon>Placobranchoidea</taxon>
        <taxon>Plakobranchidae</taxon>
        <taxon>Elysia</taxon>
    </lineage>
</organism>
<accession>A0AAV4JGN8</accession>
<gene>
    <name evidence="1" type="ORF">ElyMa_005096000</name>
</gene>
<evidence type="ECO:0008006" key="3">
    <source>
        <dbReference type="Google" id="ProtNLM"/>
    </source>
</evidence>
<dbReference type="SUPFAM" id="SSF49899">
    <property type="entry name" value="Concanavalin A-like lectins/glucanases"/>
    <property type="match status" value="1"/>
</dbReference>
<proteinExistence type="predicted"/>
<dbReference type="Proteomes" id="UP000762676">
    <property type="component" value="Unassembled WGS sequence"/>
</dbReference>
<protein>
    <recommendedName>
        <fullName evidence="3">Laminin G domain-containing protein</fullName>
    </recommendedName>
</protein>
<dbReference type="EMBL" id="BMAT01010188">
    <property type="protein sequence ID" value="GFS21948.1"/>
    <property type="molecule type" value="Genomic_DNA"/>
</dbReference>